<dbReference type="Proteomes" id="UP000485058">
    <property type="component" value="Unassembled WGS sequence"/>
</dbReference>
<proteinExistence type="predicted"/>
<keyword evidence="2" id="KW-1185">Reference proteome</keyword>
<feature type="non-terminal residue" evidence="1">
    <location>
        <position position="94"/>
    </location>
</feature>
<feature type="non-terminal residue" evidence="1">
    <location>
        <position position="1"/>
    </location>
</feature>
<dbReference type="AlphaFoldDB" id="A0A6A0AEU9"/>
<gene>
    <name evidence="1" type="ORF">HaLaN_30172</name>
</gene>
<dbReference type="InterPro" id="IPR036410">
    <property type="entry name" value="HSP_DnaJ_Cys-rich_dom_sf"/>
</dbReference>
<evidence type="ECO:0000313" key="2">
    <source>
        <dbReference type="Proteomes" id="UP000485058"/>
    </source>
</evidence>
<sequence length="94" mass="10772">MGQFASRAFDGDPYIEVMRALPDKEMTWWVQKVIWTAEGLTLIDHTHRTLTQLMWHKCSHCDGAGVMTCGHCNGYKVKRAHPHAFQLTEQSKLS</sequence>
<reference evidence="1 2" key="1">
    <citation type="submission" date="2020-02" db="EMBL/GenBank/DDBJ databases">
        <title>Draft genome sequence of Haematococcus lacustris strain NIES-144.</title>
        <authorList>
            <person name="Morimoto D."/>
            <person name="Nakagawa S."/>
            <person name="Yoshida T."/>
            <person name="Sawayama S."/>
        </authorList>
    </citation>
    <scope>NUCLEOTIDE SEQUENCE [LARGE SCALE GENOMIC DNA]</scope>
    <source>
        <strain evidence="1 2">NIES-144</strain>
    </source>
</reference>
<evidence type="ECO:0000313" key="1">
    <source>
        <dbReference type="EMBL" id="GFH31185.1"/>
    </source>
</evidence>
<dbReference type="SUPFAM" id="SSF57938">
    <property type="entry name" value="DnaJ/Hsp40 cysteine-rich domain"/>
    <property type="match status" value="1"/>
</dbReference>
<name>A0A6A0AEU9_HAELA</name>
<protein>
    <submittedName>
        <fullName evidence="1">Uncharacterized protein</fullName>
    </submittedName>
</protein>
<dbReference type="EMBL" id="BLLF01005425">
    <property type="protein sequence ID" value="GFH31185.1"/>
    <property type="molecule type" value="Genomic_DNA"/>
</dbReference>
<accession>A0A6A0AEU9</accession>
<organism evidence="1 2">
    <name type="scientific">Haematococcus lacustris</name>
    <name type="common">Green alga</name>
    <name type="synonym">Haematococcus pluvialis</name>
    <dbReference type="NCBI Taxonomy" id="44745"/>
    <lineage>
        <taxon>Eukaryota</taxon>
        <taxon>Viridiplantae</taxon>
        <taxon>Chlorophyta</taxon>
        <taxon>core chlorophytes</taxon>
        <taxon>Chlorophyceae</taxon>
        <taxon>CS clade</taxon>
        <taxon>Chlamydomonadales</taxon>
        <taxon>Haematococcaceae</taxon>
        <taxon>Haematococcus</taxon>
    </lineage>
</organism>
<comment type="caution">
    <text evidence="1">The sequence shown here is derived from an EMBL/GenBank/DDBJ whole genome shotgun (WGS) entry which is preliminary data.</text>
</comment>